<comment type="caution">
    <text evidence="10">The sequence shown here is derived from an EMBL/GenBank/DDBJ whole genome shotgun (WGS) entry which is preliminary data.</text>
</comment>
<feature type="transmembrane region" description="Helical" evidence="8">
    <location>
        <begin position="307"/>
        <end position="332"/>
    </location>
</feature>
<evidence type="ECO:0000256" key="7">
    <source>
        <dbReference type="RuleBase" id="RU000320"/>
    </source>
</evidence>
<evidence type="ECO:0000256" key="3">
    <source>
        <dbReference type="ARBA" id="ARBA00022475"/>
    </source>
</evidence>
<gene>
    <name evidence="10" type="ORF">GCM10022277_08450</name>
</gene>
<keyword evidence="11" id="KW-1185">Reference proteome</keyword>
<keyword evidence="4 7" id="KW-0812">Transmembrane</keyword>
<feature type="domain" description="NADH:quinone oxidoreductase/Mrp antiporter transmembrane" evidence="9">
    <location>
        <begin position="132"/>
        <end position="425"/>
    </location>
</feature>
<comment type="subcellular location">
    <subcellularLocation>
        <location evidence="1">Cell membrane</location>
        <topology evidence="1">Multi-pass membrane protein</topology>
    </subcellularLocation>
    <subcellularLocation>
        <location evidence="7">Membrane</location>
        <topology evidence="7">Multi-pass membrane protein</topology>
    </subcellularLocation>
</comment>
<feature type="transmembrane region" description="Helical" evidence="8">
    <location>
        <begin position="77"/>
        <end position="96"/>
    </location>
</feature>
<comment type="similarity">
    <text evidence="2">Belongs to the CPA3 antiporters (TC 2.A.63) subunit D family.</text>
</comment>
<feature type="transmembrane region" description="Helical" evidence="8">
    <location>
        <begin position="212"/>
        <end position="234"/>
    </location>
</feature>
<protein>
    <submittedName>
        <fullName evidence="10">Monovalent cation/H+ antiporter subunit D family protein</fullName>
    </submittedName>
</protein>
<dbReference type="EMBL" id="BAABBN010000004">
    <property type="protein sequence ID" value="GAA3916074.1"/>
    <property type="molecule type" value="Genomic_DNA"/>
</dbReference>
<proteinExistence type="inferred from homology"/>
<keyword evidence="6 8" id="KW-0472">Membrane</keyword>
<sequence>MLEQHLAVLPIILPLIAAPITLMLGRSLLSWGFATFISGWACYISWQLLATTLSDGVLSYAVGGWPAPWGIELRVDAANAFVLLAVSAISTLVLLYSKDSIEKEIEESKHTLFYTAHLLCLAGLSGILITGDAFNLFVFLEISSLATYTLVSLASDRRCLTAAFRYLVMGTIGATFILIGVGLLYMKTGTLNMLDLANRIHFYDSSRTINTGLAFIMVGVSIKLALFPLHMWLPPAYTHAPSAVTAFLASTATKVAVYVMIRFIFTIFGIEHVFYEMGMDIILMVLAIVAIFKCSYMATVQSNVKTLLAYSSVAQIGYMVLGVSLISVTGLMAGLIHIFNHALMKGALFMAVGAVFYRVGSVDIKAFRGLGKQMPFTMAAFTIAGLSIIGVPLTVGFVSKWYLVTAALEQNHWLIAALVLAGSLLAVVYIGRVLEAAYFQQPADDQDTKNIKEAPWLMLLPMWILVVANIYFGVDTSLTTEAASSASEWLFQTDQIQINNTQEVSP</sequence>
<feature type="transmembrane region" description="Helical" evidence="8">
    <location>
        <begin position="112"/>
        <end position="130"/>
    </location>
</feature>
<dbReference type="PRINTS" id="PR01437">
    <property type="entry name" value="NUOXDRDTASE4"/>
</dbReference>
<dbReference type="InterPro" id="IPR001750">
    <property type="entry name" value="ND/Mrp_TM"/>
</dbReference>
<reference evidence="11" key="1">
    <citation type="journal article" date="2019" name="Int. J. Syst. Evol. Microbiol.">
        <title>The Global Catalogue of Microorganisms (GCM) 10K type strain sequencing project: providing services to taxonomists for standard genome sequencing and annotation.</title>
        <authorList>
            <consortium name="The Broad Institute Genomics Platform"/>
            <consortium name="The Broad Institute Genome Sequencing Center for Infectious Disease"/>
            <person name="Wu L."/>
            <person name="Ma J."/>
        </authorList>
    </citation>
    <scope>NUCLEOTIDE SEQUENCE [LARGE SCALE GENOMIC DNA]</scope>
    <source>
        <strain evidence="11">JCM 17551</strain>
    </source>
</reference>
<evidence type="ECO:0000256" key="2">
    <source>
        <dbReference type="ARBA" id="ARBA00005346"/>
    </source>
</evidence>
<evidence type="ECO:0000256" key="4">
    <source>
        <dbReference type="ARBA" id="ARBA00022692"/>
    </source>
</evidence>
<evidence type="ECO:0000256" key="1">
    <source>
        <dbReference type="ARBA" id="ARBA00004651"/>
    </source>
</evidence>
<feature type="transmembrane region" description="Helical" evidence="8">
    <location>
        <begin position="413"/>
        <end position="434"/>
    </location>
</feature>
<keyword evidence="3" id="KW-1003">Cell membrane</keyword>
<feature type="transmembrane region" description="Helical" evidence="8">
    <location>
        <begin position="378"/>
        <end position="401"/>
    </location>
</feature>
<evidence type="ECO:0000256" key="5">
    <source>
        <dbReference type="ARBA" id="ARBA00022989"/>
    </source>
</evidence>
<dbReference type="InterPro" id="IPR050586">
    <property type="entry name" value="CPA3_Na-H_Antiporter_D"/>
</dbReference>
<organism evidence="10 11">
    <name type="scientific">Litoribacillus peritrichatus</name>
    <dbReference type="NCBI Taxonomy" id="718191"/>
    <lineage>
        <taxon>Bacteria</taxon>
        <taxon>Pseudomonadati</taxon>
        <taxon>Pseudomonadota</taxon>
        <taxon>Gammaproteobacteria</taxon>
        <taxon>Oceanospirillales</taxon>
        <taxon>Oceanospirillaceae</taxon>
        <taxon>Litoribacillus</taxon>
    </lineage>
</organism>
<feature type="transmembrane region" description="Helical" evidence="8">
    <location>
        <begin position="454"/>
        <end position="474"/>
    </location>
</feature>
<evidence type="ECO:0000256" key="6">
    <source>
        <dbReference type="ARBA" id="ARBA00023136"/>
    </source>
</evidence>
<dbReference type="PANTHER" id="PTHR42703">
    <property type="entry name" value="NADH DEHYDROGENASE"/>
    <property type="match status" value="1"/>
</dbReference>
<feature type="transmembrane region" description="Helical" evidence="8">
    <location>
        <begin position="31"/>
        <end position="49"/>
    </location>
</feature>
<evidence type="ECO:0000256" key="8">
    <source>
        <dbReference type="SAM" id="Phobius"/>
    </source>
</evidence>
<keyword evidence="5 8" id="KW-1133">Transmembrane helix</keyword>
<evidence type="ECO:0000313" key="11">
    <source>
        <dbReference type="Proteomes" id="UP001501565"/>
    </source>
</evidence>
<dbReference type="Pfam" id="PF00361">
    <property type="entry name" value="Proton_antipo_M"/>
    <property type="match status" value="1"/>
</dbReference>
<accession>A0ABP7M7E5</accession>
<dbReference type="InterPro" id="IPR003918">
    <property type="entry name" value="NADH_UbQ_OxRdtase"/>
</dbReference>
<evidence type="ECO:0000313" key="10">
    <source>
        <dbReference type="EMBL" id="GAA3916074.1"/>
    </source>
</evidence>
<feature type="transmembrane region" description="Helical" evidence="8">
    <location>
        <begin position="6"/>
        <end position="24"/>
    </location>
</feature>
<dbReference type="RefSeq" id="WP_344795814.1">
    <property type="nucleotide sequence ID" value="NZ_BAABBN010000004.1"/>
</dbReference>
<feature type="transmembrane region" description="Helical" evidence="8">
    <location>
        <begin position="338"/>
        <end position="357"/>
    </location>
</feature>
<feature type="transmembrane region" description="Helical" evidence="8">
    <location>
        <begin position="166"/>
        <end position="186"/>
    </location>
</feature>
<dbReference type="Proteomes" id="UP001501565">
    <property type="component" value="Unassembled WGS sequence"/>
</dbReference>
<dbReference type="PANTHER" id="PTHR42703:SF1">
    <property type="entry name" value="NA(+)_H(+) ANTIPORTER SUBUNIT D1"/>
    <property type="match status" value="1"/>
</dbReference>
<name>A0ABP7M7E5_9GAMM</name>
<evidence type="ECO:0000259" key="9">
    <source>
        <dbReference type="Pfam" id="PF00361"/>
    </source>
</evidence>